<accession>A0A1Y5T2J0</accession>
<dbReference type="RefSeq" id="WP_085796497.1">
    <property type="nucleotide sequence ID" value="NZ_FWFO01000002.1"/>
</dbReference>
<protein>
    <recommendedName>
        <fullName evidence="4">Outer membrane lipoprotein</fullName>
    </recommendedName>
</protein>
<evidence type="ECO:0000256" key="1">
    <source>
        <dbReference type="SAM" id="SignalP"/>
    </source>
</evidence>
<dbReference type="OrthoDB" id="7859984at2"/>
<gene>
    <name evidence="2" type="ORF">TRL7639_02817</name>
</gene>
<evidence type="ECO:0000313" key="3">
    <source>
        <dbReference type="Proteomes" id="UP000193077"/>
    </source>
</evidence>
<feature type="signal peptide" evidence="1">
    <location>
        <begin position="1"/>
        <end position="21"/>
    </location>
</feature>
<evidence type="ECO:0008006" key="4">
    <source>
        <dbReference type="Google" id="ProtNLM"/>
    </source>
</evidence>
<dbReference type="AlphaFoldDB" id="A0A1Y5T2J0"/>
<name>A0A1Y5T2J0_9RHOB</name>
<keyword evidence="1" id="KW-0732">Signal</keyword>
<dbReference type="Proteomes" id="UP000193077">
    <property type="component" value="Unassembled WGS sequence"/>
</dbReference>
<dbReference type="PROSITE" id="PS51257">
    <property type="entry name" value="PROKAR_LIPOPROTEIN"/>
    <property type="match status" value="1"/>
</dbReference>
<dbReference type="EMBL" id="FWFO01000002">
    <property type="protein sequence ID" value="SLN53961.1"/>
    <property type="molecule type" value="Genomic_DNA"/>
</dbReference>
<reference evidence="2 3" key="1">
    <citation type="submission" date="2017-03" db="EMBL/GenBank/DDBJ databases">
        <authorList>
            <person name="Afonso C.L."/>
            <person name="Miller P.J."/>
            <person name="Scott M.A."/>
            <person name="Spackman E."/>
            <person name="Goraichik I."/>
            <person name="Dimitrov K.M."/>
            <person name="Suarez D.L."/>
            <person name="Swayne D.E."/>
        </authorList>
    </citation>
    <scope>NUCLEOTIDE SEQUENCE [LARGE SCALE GENOMIC DNA]</scope>
    <source>
        <strain evidence="2 3">CECT 7639</strain>
    </source>
</reference>
<sequence length="115" mass="12445">MKIRATVPVLLAALAVAGCEATTLTKPEYPTKSVGVLSRTWEVVQVADTPVTYRATRDWNNLNPYGPPPRRRSVQAATAIQQATGCRVIWSSMYENISGQFYSQVSCPPSVASGS</sequence>
<organism evidence="2 3">
    <name type="scientific">Falsiruegeria litorea R37</name>
    <dbReference type="NCBI Taxonomy" id="1200284"/>
    <lineage>
        <taxon>Bacteria</taxon>
        <taxon>Pseudomonadati</taxon>
        <taxon>Pseudomonadota</taxon>
        <taxon>Alphaproteobacteria</taxon>
        <taxon>Rhodobacterales</taxon>
        <taxon>Roseobacteraceae</taxon>
        <taxon>Falsiruegeria</taxon>
    </lineage>
</organism>
<keyword evidence="3" id="KW-1185">Reference proteome</keyword>
<evidence type="ECO:0000313" key="2">
    <source>
        <dbReference type="EMBL" id="SLN53961.1"/>
    </source>
</evidence>
<proteinExistence type="predicted"/>
<feature type="chain" id="PRO_5012238311" description="Outer membrane lipoprotein" evidence="1">
    <location>
        <begin position="22"/>
        <end position="115"/>
    </location>
</feature>